<comment type="caution">
    <text evidence="2">The sequence shown here is derived from an EMBL/GenBank/DDBJ whole genome shotgun (WGS) entry which is preliminary data.</text>
</comment>
<sequence>MERHFIEYFAQFSSEIHAPLTRHSLRGRMVVASRNERHGIGQAGEDRCPNRKMEQ</sequence>
<dbReference type="RefSeq" id="WP_159964855.1">
    <property type="nucleotide sequence ID" value="NZ_APKE01000015.1"/>
</dbReference>
<proteinExistence type="predicted"/>
<evidence type="ECO:0000313" key="2">
    <source>
        <dbReference type="EMBL" id="KAF0676253.1"/>
    </source>
</evidence>
<evidence type="ECO:0000313" key="3">
    <source>
        <dbReference type="Proteomes" id="UP000698242"/>
    </source>
</evidence>
<dbReference type="EMBL" id="APKE01000015">
    <property type="protein sequence ID" value="KAF0676253.1"/>
    <property type="molecule type" value="Genomic_DNA"/>
</dbReference>
<gene>
    <name evidence="2" type="ORF">PMES_01410</name>
</gene>
<protein>
    <submittedName>
        <fullName evidence="2">Uncharacterized protein</fullName>
    </submittedName>
</protein>
<organism evidence="2 3">
    <name type="scientific">Profundibacterium mesophilum KAUST100406-0324</name>
    <dbReference type="NCBI Taxonomy" id="1037889"/>
    <lineage>
        <taxon>Bacteria</taxon>
        <taxon>Pseudomonadati</taxon>
        <taxon>Pseudomonadota</taxon>
        <taxon>Alphaproteobacteria</taxon>
        <taxon>Rhodobacterales</taxon>
        <taxon>Roseobacteraceae</taxon>
        <taxon>Profundibacterium</taxon>
    </lineage>
</organism>
<name>A0A921NZ98_9RHOB</name>
<evidence type="ECO:0000256" key="1">
    <source>
        <dbReference type="SAM" id="MobiDB-lite"/>
    </source>
</evidence>
<dbReference type="Proteomes" id="UP000698242">
    <property type="component" value="Unassembled WGS sequence"/>
</dbReference>
<accession>A0A921NZ98</accession>
<keyword evidence="3" id="KW-1185">Reference proteome</keyword>
<feature type="region of interest" description="Disordered" evidence="1">
    <location>
        <begin position="36"/>
        <end position="55"/>
    </location>
</feature>
<reference evidence="2" key="1">
    <citation type="submission" date="2013-03" db="EMBL/GenBank/DDBJ databases">
        <title>Genome Sequence of the Profundibacterium mesophilum strain KAUST100406-0324T from Red Sea, a novel genus in the family Rhodobacteraceae.</title>
        <authorList>
            <person name="Essack M."/>
            <person name="Alam I."/>
            <person name="Lafi F."/>
            <person name="Alawi W."/>
            <person name="Kamanu F."/>
            <person name="Al-Suwailem A."/>
            <person name="Lee O.O."/>
            <person name="Xu Y."/>
            <person name="Bajic V."/>
            <person name="Qian P.-Y."/>
            <person name="Archer J."/>
        </authorList>
    </citation>
    <scope>NUCLEOTIDE SEQUENCE</scope>
    <source>
        <strain evidence="2">KAUST100406-0324</strain>
    </source>
</reference>
<dbReference type="AlphaFoldDB" id="A0A921NZ98"/>